<proteinExistence type="predicted"/>
<keyword evidence="3" id="KW-0804">Transcription</keyword>
<feature type="domain" description="HTH araC/xylS-type" evidence="4">
    <location>
        <begin position="47"/>
        <end position="145"/>
    </location>
</feature>
<evidence type="ECO:0000256" key="3">
    <source>
        <dbReference type="ARBA" id="ARBA00023163"/>
    </source>
</evidence>
<dbReference type="EMBL" id="AJWY01002661">
    <property type="protein sequence ID" value="EKC77730.1"/>
    <property type="molecule type" value="Genomic_DNA"/>
</dbReference>
<dbReference type="AlphaFoldDB" id="K1UHE8"/>
<dbReference type="InterPro" id="IPR009057">
    <property type="entry name" value="Homeodomain-like_sf"/>
</dbReference>
<dbReference type="PANTHER" id="PTHR43280">
    <property type="entry name" value="ARAC-FAMILY TRANSCRIPTIONAL REGULATOR"/>
    <property type="match status" value="1"/>
</dbReference>
<dbReference type="GO" id="GO:0003700">
    <property type="term" value="F:DNA-binding transcription factor activity"/>
    <property type="evidence" value="ECO:0007669"/>
    <property type="project" value="InterPro"/>
</dbReference>
<dbReference type="PANTHER" id="PTHR43280:SF28">
    <property type="entry name" value="HTH-TYPE TRANSCRIPTIONAL ACTIVATOR RHAS"/>
    <property type="match status" value="1"/>
</dbReference>
<gene>
    <name evidence="5" type="ORF">LEA_04018</name>
</gene>
<dbReference type="PROSITE" id="PS01124">
    <property type="entry name" value="HTH_ARAC_FAMILY_2"/>
    <property type="match status" value="1"/>
</dbReference>
<evidence type="ECO:0000256" key="2">
    <source>
        <dbReference type="ARBA" id="ARBA00023125"/>
    </source>
</evidence>
<organism evidence="5">
    <name type="scientific">human gut metagenome</name>
    <dbReference type="NCBI Taxonomy" id="408170"/>
    <lineage>
        <taxon>unclassified sequences</taxon>
        <taxon>metagenomes</taxon>
        <taxon>organismal metagenomes</taxon>
    </lineage>
</organism>
<dbReference type="SUPFAM" id="SSF46689">
    <property type="entry name" value="Homeodomain-like"/>
    <property type="match status" value="2"/>
</dbReference>
<keyword evidence="1" id="KW-0805">Transcription regulation</keyword>
<protein>
    <submittedName>
        <fullName evidence="5">AraC family transcriptional regulator</fullName>
    </submittedName>
</protein>
<dbReference type="InterPro" id="IPR018060">
    <property type="entry name" value="HTH_AraC"/>
</dbReference>
<evidence type="ECO:0000313" key="5">
    <source>
        <dbReference type="EMBL" id="EKC77730.1"/>
    </source>
</evidence>
<accession>K1UHE8</accession>
<name>K1UHE8_9ZZZZ</name>
<evidence type="ECO:0000256" key="1">
    <source>
        <dbReference type="ARBA" id="ARBA00023015"/>
    </source>
</evidence>
<keyword evidence="2" id="KW-0238">DNA-binding</keyword>
<sequence length="166" mass="18799">MILQEMQTRSLNYEISVRGLFVALITEVMRLSTEQNDSASANRMVIAPALTYIDEFYMENFSIRDLADACSMSESHFRRVFRELVGMGPLDYLNRTRIAKACSLLRMTDDSILTISEKVGFGSMSSFNRHFYEVMGTAPSDWRRATGTGIGTSILKYSGWLRPPTP</sequence>
<dbReference type="Gene3D" id="1.10.10.60">
    <property type="entry name" value="Homeodomain-like"/>
    <property type="match status" value="2"/>
</dbReference>
<dbReference type="SMART" id="SM00342">
    <property type="entry name" value="HTH_ARAC"/>
    <property type="match status" value="1"/>
</dbReference>
<evidence type="ECO:0000259" key="4">
    <source>
        <dbReference type="PROSITE" id="PS01124"/>
    </source>
</evidence>
<dbReference type="GO" id="GO:0043565">
    <property type="term" value="F:sequence-specific DNA binding"/>
    <property type="evidence" value="ECO:0007669"/>
    <property type="project" value="InterPro"/>
</dbReference>
<reference evidence="5" key="1">
    <citation type="journal article" date="2013" name="Environ. Microbiol.">
        <title>Microbiota from the distal guts of lean and obese adolescents exhibit partial functional redundancy besides clear differences in community structure.</title>
        <authorList>
            <person name="Ferrer M."/>
            <person name="Ruiz A."/>
            <person name="Lanza F."/>
            <person name="Haange S.B."/>
            <person name="Oberbach A."/>
            <person name="Till H."/>
            <person name="Bargiela R."/>
            <person name="Campoy C."/>
            <person name="Segura M.T."/>
            <person name="Richter M."/>
            <person name="von Bergen M."/>
            <person name="Seifert J."/>
            <person name="Suarez A."/>
        </authorList>
    </citation>
    <scope>NUCLEOTIDE SEQUENCE</scope>
</reference>
<comment type="caution">
    <text evidence="5">The sequence shown here is derived from an EMBL/GenBank/DDBJ whole genome shotgun (WGS) entry which is preliminary data.</text>
</comment>
<dbReference type="Pfam" id="PF12833">
    <property type="entry name" value="HTH_18"/>
    <property type="match status" value="1"/>
</dbReference>